<dbReference type="AlphaFoldDB" id="A0A2P2LMJ5"/>
<proteinExistence type="predicted"/>
<organism evidence="1">
    <name type="scientific">Rhizophora mucronata</name>
    <name type="common">Asiatic mangrove</name>
    <dbReference type="NCBI Taxonomy" id="61149"/>
    <lineage>
        <taxon>Eukaryota</taxon>
        <taxon>Viridiplantae</taxon>
        <taxon>Streptophyta</taxon>
        <taxon>Embryophyta</taxon>
        <taxon>Tracheophyta</taxon>
        <taxon>Spermatophyta</taxon>
        <taxon>Magnoliopsida</taxon>
        <taxon>eudicotyledons</taxon>
        <taxon>Gunneridae</taxon>
        <taxon>Pentapetalae</taxon>
        <taxon>rosids</taxon>
        <taxon>fabids</taxon>
        <taxon>Malpighiales</taxon>
        <taxon>Rhizophoraceae</taxon>
        <taxon>Rhizophora</taxon>
    </lineage>
</organism>
<dbReference type="EMBL" id="GGEC01038722">
    <property type="protein sequence ID" value="MBX19206.1"/>
    <property type="molecule type" value="Transcribed_RNA"/>
</dbReference>
<evidence type="ECO:0000313" key="1">
    <source>
        <dbReference type="EMBL" id="MBX19206.1"/>
    </source>
</evidence>
<name>A0A2P2LMJ5_RHIMU</name>
<protein>
    <submittedName>
        <fullName evidence="1">Histidinol dehydrogenaseic isoform X3</fullName>
    </submittedName>
</protein>
<reference evidence="1" key="1">
    <citation type="submission" date="2018-02" db="EMBL/GenBank/DDBJ databases">
        <title>Rhizophora mucronata_Transcriptome.</title>
        <authorList>
            <person name="Meera S.P."/>
            <person name="Sreeshan A."/>
            <person name="Augustine A."/>
        </authorList>
    </citation>
    <scope>NUCLEOTIDE SEQUENCE</scope>
    <source>
        <tissue evidence="1">Leaf</tissue>
    </source>
</reference>
<sequence length="42" mass="4579">MVKLWLSAFKAYSPLGRLAHCLVISSSIAFRSTPSPAITRTT</sequence>
<accession>A0A2P2LMJ5</accession>